<dbReference type="RefSeq" id="WP_005846782.1">
    <property type="nucleotide sequence ID" value="NC_019968.1"/>
</dbReference>
<keyword evidence="12" id="KW-1185">Reference proteome</keyword>
<protein>
    <submittedName>
        <fullName evidence="10">Radical SAM domain protein</fullName>
    </submittedName>
    <submittedName>
        <fullName evidence="9">Radical SAM protein YgiQ</fullName>
    </submittedName>
</protein>
<feature type="domain" description="Radical SAM core" evidence="8">
    <location>
        <begin position="302"/>
        <end position="582"/>
    </location>
</feature>
<dbReference type="InterPro" id="IPR020612">
    <property type="entry name" value="Methylthiotransferase_CS"/>
</dbReference>
<dbReference type="InterPro" id="IPR007197">
    <property type="entry name" value="rSAM"/>
</dbReference>
<evidence type="ECO:0000256" key="3">
    <source>
        <dbReference type="ARBA" id="ARBA00022723"/>
    </source>
</evidence>
<feature type="binding site" evidence="6">
    <location>
        <position position="323"/>
    </location>
    <ligand>
        <name>[4Fe-4S] cluster</name>
        <dbReference type="ChEBI" id="CHEBI:49883"/>
        <note>4Fe-4S-S-AdoMet</note>
    </ligand>
</feature>
<dbReference type="SMART" id="SM00729">
    <property type="entry name" value="Elp3"/>
    <property type="match status" value="1"/>
</dbReference>
<dbReference type="eggNOG" id="COG1032">
    <property type="taxonomic scope" value="Bacteria"/>
</dbReference>
<dbReference type="OrthoDB" id="9803479at2"/>
<dbReference type="GO" id="GO:0005506">
    <property type="term" value="F:iron ion binding"/>
    <property type="evidence" value="ECO:0007669"/>
    <property type="project" value="UniProtKB-UniRule"/>
</dbReference>
<dbReference type="InterPro" id="IPR023404">
    <property type="entry name" value="rSAM_horseshoe"/>
</dbReference>
<dbReference type="PATRIC" id="fig|908937.9.peg.2004"/>
<dbReference type="PANTHER" id="PTHR32331">
    <property type="entry name" value="UPF0313 PROTEIN YGIQ"/>
    <property type="match status" value="1"/>
</dbReference>
<dbReference type="Proteomes" id="UP000007820">
    <property type="component" value="Unassembled WGS sequence"/>
</dbReference>
<dbReference type="InterPro" id="IPR022946">
    <property type="entry name" value="UPF0313"/>
</dbReference>
<dbReference type="SUPFAM" id="SSF102114">
    <property type="entry name" value="Radical SAM enzymes"/>
    <property type="match status" value="1"/>
</dbReference>
<dbReference type="STRING" id="908937.Prede_1886"/>
<evidence type="ECO:0000313" key="9">
    <source>
        <dbReference type="EMBL" id="AGB29168.1"/>
    </source>
</evidence>
<name>F9D5D4_PREDD</name>
<feature type="binding site" evidence="6">
    <location>
        <position position="316"/>
    </location>
    <ligand>
        <name>[4Fe-4S] cluster</name>
        <dbReference type="ChEBI" id="CHEBI:49883"/>
        <note>4Fe-4S-S-AdoMet</note>
    </ligand>
</feature>
<keyword evidence="1 6" id="KW-0004">4Fe-4S</keyword>
<dbReference type="Pfam" id="PF08497">
    <property type="entry name" value="Radical_SAM_N"/>
    <property type="match status" value="1"/>
</dbReference>
<evidence type="ECO:0000256" key="5">
    <source>
        <dbReference type="ARBA" id="ARBA00023014"/>
    </source>
</evidence>
<reference evidence="9" key="2">
    <citation type="submission" date="2012-02" db="EMBL/GenBank/DDBJ databases">
        <title>Complete sequence of chromosome 2 of Prevotella dentalis DSM 3688.</title>
        <authorList>
            <consortium name="US DOE Joint Genome Institute (JGI-PGF)"/>
            <person name="Lucas S."/>
            <person name="Copeland A."/>
            <person name="Lapidus A."/>
            <person name="Glavina del Rio T."/>
            <person name="Dalin E."/>
            <person name="Tice H."/>
            <person name="Bruce D."/>
            <person name="Goodwin L."/>
            <person name="Pitluck S."/>
            <person name="Peters L."/>
            <person name="Mikhailova N."/>
            <person name="Chertkov O."/>
            <person name="Kyrpides N."/>
            <person name="Mavromatis K."/>
            <person name="Ivanova N."/>
            <person name="Brettin T."/>
            <person name="Detter J.C."/>
            <person name="Han C."/>
            <person name="Larimer F."/>
            <person name="Land M."/>
            <person name="Hauser L."/>
            <person name="Markowitz V."/>
            <person name="Cheng J.-F."/>
            <person name="Hugenholtz P."/>
            <person name="Woyke T."/>
            <person name="Wu D."/>
            <person name="Gronow S."/>
            <person name="Wellnitz S."/>
            <person name="Brambilla E."/>
            <person name="Klenk H.-P."/>
            <person name="Eisen J.A."/>
        </authorList>
    </citation>
    <scope>NUCLEOTIDE SEQUENCE</scope>
    <source>
        <strain evidence="9">DSM 3688</strain>
    </source>
</reference>
<dbReference type="PROSITE" id="PS01278">
    <property type="entry name" value="MTTASE_RADICAL"/>
    <property type="match status" value="1"/>
</dbReference>
<dbReference type="SFLD" id="SFLDG01082">
    <property type="entry name" value="B12-binding_domain_containing"/>
    <property type="match status" value="1"/>
</dbReference>
<evidence type="ECO:0000313" key="10">
    <source>
        <dbReference type="EMBL" id="EGQ13244.1"/>
    </source>
</evidence>
<feature type="compositionally biased region" description="Polar residues" evidence="7">
    <location>
        <begin position="649"/>
        <end position="667"/>
    </location>
</feature>
<dbReference type="EMBL" id="AFPW01000034">
    <property type="protein sequence ID" value="EGQ13244.1"/>
    <property type="molecule type" value="Genomic_DNA"/>
</dbReference>
<evidence type="ECO:0000256" key="7">
    <source>
        <dbReference type="SAM" id="MobiDB-lite"/>
    </source>
</evidence>
<keyword evidence="5 6" id="KW-0411">Iron-sulfur</keyword>
<keyword evidence="3 6" id="KW-0479">Metal-binding</keyword>
<dbReference type="InterPro" id="IPR006638">
    <property type="entry name" value="Elp3/MiaA/NifB-like_rSAM"/>
</dbReference>
<dbReference type="HOGENOM" id="CLU_018288_2_0_10"/>
<reference evidence="10 11" key="1">
    <citation type="submission" date="2011-04" db="EMBL/GenBank/DDBJ databases">
        <authorList>
            <person name="Muzny D."/>
            <person name="Qin X."/>
            <person name="Deng J."/>
            <person name="Jiang H."/>
            <person name="Liu Y."/>
            <person name="Qu J."/>
            <person name="Song X.-Z."/>
            <person name="Zhang L."/>
            <person name="Thornton R."/>
            <person name="Coyle M."/>
            <person name="Francisco L."/>
            <person name="Jackson L."/>
            <person name="Javaid M."/>
            <person name="Korchina V."/>
            <person name="Kovar C."/>
            <person name="Mata R."/>
            <person name="Mathew T."/>
            <person name="Ngo R."/>
            <person name="Nguyen L."/>
            <person name="Nguyen N."/>
            <person name="Okwuonu G."/>
            <person name="Ongeri F."/>
            <person name="Pham C."/>
            <person name="Simmons D."/>
            <person name="Wilczek-Boney K."/>
            <person name="Hale W."/>
            <person name="Jakkamsetti A."/>
            <person name="Pham P."/>
            <person name="Ruth R."/>
            <person name="San Lucas F."/>
            <person name="Warren J."/>
            <person name="Zhang J."/>
            <person name="Zhao Z."/>
            <person name="Zhou C."/>
            <person name="Zhu D."/>
            <person name="Lee S."/>
            <person name="Bess C."/>
            <person name="Blankenburg K."/>
            <person name="Forbes L."/>
            <person name="Fu Q."/>
            <person name="Gubbala S."/>
            <person name="Hirani K."/>
            <person name="Jayaseelan J.C."/>
            <person name="Lara F."/>
            <person name="Munidasa M."/>
            <person name="Palculict T."/>
            <person name="Patil S."/>
            <person name="Pu L.-L."/>
            <person name="Saada N."/>
            <person name="Tang L."/>
            <person name="Weissenberger G."/>
            <person name="Zhu Y."/>
            <person name="Hemphill L."/>
            <person name="Shang Y."/>
            <person name="Youmans B."/>
            <person name="Ayvaz T."/>
            <person name="Ross M."/>
            <person name="Santibanez J."/>
            <person name="Aqrawi P."/>
            <person name="Gross S."/>
            <person name="Joshi V."/>
            <person name="Fowler G."/>
            <person name="Nazareth L."/>
            <person name="Reid J."/>
            <person name="Worley K."/>
            <person name="Petrosino J."/>
            <person name="Highlander S."/>
            <person name="Gibbs R."/>
        </authorList>
    </citation>
    <scope>NUCLEOTIDE SEQUENCE [LARGE SCALE GENOMIC DNA]</scope>
    <source>
        <strain evidence="10 11">DSM 3688</strain>
    </source>
</reference>
<keyword evidence="4 6" id="KW-0408">Iron</keyword>
<evidence type="ECO:0000256" key="6">
    <source>
        <dbReference type="HAMAP-Rule" id="MF_01251"/>
    </source>
</evidence>
<evidence type="ECO:0000256" key="1">
    <source>
        <dbReference type="ARBA" id="ARBA00022485"/>
    </source>
</evidence>
<dbReference type="SFLD" id="SFLDS00029">
    <property type="entry name" value="Radical_SAM"/>
    <property type="match status" value="1"/>
</dbReference>
<feature type="binding site" evidence="6">
    <location>
        <position position="320"/>
    </location>
    <ligand>
        <name>[4Fe-4S] cluster</name>
        <dbReference type="ChEBI" id="CHEBI:49883"/>
        <note>4Fe-4S-S-AdoMet</note>
    </ligand>
</feature>
<comment type="similarity">
    <text evidence="6">Belongs to the UPF0313 family.</text>
</comment>
<dbReference type="HAMAP" id="MF_01251">
    <property type="entry name" value="UPF0313"/>
    <property type="match status" value="1"/>
</dbReference>
<dbReference type="InterPro" id="IPR058240">
    <property type="entry name" value="rSAM_sf"/>
</dbReference>
<organism evidence="10 11">
    <name type="scientific">Prevotella dentalis (strain ATCC 49559 / DSM 3688 / JCM 13448 / NCTC 12043 / ES 2772)</name>
    <name type="common">Mitsuokella dentalis</name>
    <dbReference type="NCBI Taxonomy" id="908937"/>
    <lineage>
        <taxon>Bacteria</taxon>
        <taxon>Pseudomonadati</taxon>
        <taxon>Bacteroidota</taxon>
        <taxon>Bacteroidia</taxon>
        <taxon>Bacteroidales</taxon>
        <taxon>Prevotellaceae</taxon>
        <taxon>Prevotella</taxon>
    </lineage>
</organism>
<dbReference type="GO" id="GO:0051539">
    <property type="term" value="F:4 iron, 4 sulfur cluster binding"/>
    <property type="evidence" value="ECO:0007669"/>
    <property type="project" value="UniProtKB-KW"/>
</dbReference>
<dbReference type="AlphaFoldDB" id="F9D5D4"/>
<dbReference type="GO" id="GO:0003824">
    <property type="term" value="F:catalytic activity"/>
    <property type="evidence" value="ECO:0007669"/>
    <property type="project" value="InterPro"/>
</dbReference>
<comment type="cofactor">
    <cofactor evidence="6">
        <name>[4Fe-4S] cluster</name>
        <dbReference type="ChEBI" id="CHEBI:49883"/>
    </cofactor>
    <text evidence="6">Binds 1 [4Fe-4S] cluster. The cluster is coordinated with 3 cysteines and an exchangeable S-adenosyl-L-methionine.</text>
</comment>
<dbReference type="NCBIfam" id="TIGR03904">
    <property type="entry name" value="SAM_YgiQ"/>
    <property type="match status" value="1"/>
</dbReference>
<dbReference type="EMBL" id="CP003369">
    <property type="protein sequence ID" value="AGB29168.1"/>
    <property type="molecule type" value="Genomic_DNA"/>
</dbReference>
<dbReference type="PROSITE" id="PS51918">
    <property type="entry name" value="RADICAL_SAM"/>
    <property type="match status" value="1"/>
</dbReference>
<dbReference type="Pfam" id="PF11842">
    <property type="entry name" value="DUF3362"/>
    <property type="match status" value="1"/>
</dbReference>
<dbReference type="KEGG" id="pdt:Prede_1886"/>
<dbReference type="Proteomes" id="UP000010862">
    <property type="component" value="Chromosome 2"/>
</dbReference>
<dbReference type="InterPro" id="IPR013704">
    <property type="entry name" value="UPF0313_N"/>
</dbReference>
<dbReference type="InterPro" id="IPR024560">
    <property type="entry name" value="UPF0313_C"/>
</dbReference>
<sequence>MRQHQLTDFLPTTRKECELRGWDELDVILFSGDAYVDHPSFGAAVIGRILEAQGYRVAIVPQPDWHGDYRDFKKLGRPRLFFAVSPGNMDSMVNHYTANRRLRHEDAYSPDSRHDMRPDYPSIVYTRILKQLFPDVPVVLGGIEASLRRLTHYDYWQDRLHKCILCDSGADIILYGMGEKNTVQLCCELEEGRPIRAIRDIPQTVFLCPEAEIPGGITDQDIVLHSHEECLRNKRAQAENFRHIEEESNKMHAQRLLQAVDHVYTVVNPPYPPMTTEEVDATYELPYTRLPHPKYKGKTIPAYEMIKFSINMHRGCFGGCSFCTISAHQGKFVACRSKESIVREAKLVTQMPDFKGYISDLGGPSANMYGMHGRNLKACEHCKRPSCINPEICPNLNTDHSQLLEVYRAVDALPGVKKSFIGSGVRYDLILHRSKDEKSNQAAMAYARELITHHVSGRLKVAPEHTSGRVLALMRKPSFKQFYEFKRIFDRINREEGLNQQLIPYFISSHPGCKEEDMAELAVLTKNLNFHLEQVQDFTPTPMTVSTEAWYSGFDPYTLEPVFCAKTPREKLAQRQFFFWYKPEERRNIEHELKRIGRPDLIKQLYDGVPFRGRVNYDAKAAGSSPEPAGRRQGRQGNAKPGHAPRQGRANQTGGQGRKSFNPNFQPNPRRRK</sequence>
<accession>F9D5D4</accession>
<dbReference type="Gene3D" id="3.80.30.20">
    <property type="entry name" value="tm_1862 like domain"/>
    <property type="match status" value="1"/>
</dbReference>
<evidence type="ECO:0000313" key="11">
    <source>
        <dbReference type="Proteomes" id="UP000007820"/>
    </source>
</evidence>
<feature type="region of interest" description="Disordered" evidence="7">
    <location>
        <begin position="619"/>
        <end position="673"/>
    </location>
</feature>
<evidence type="ECO:0000313" key="12">
    <source>
        <dbReference type="Proteomes" id="UP000010862"/>
    </source>
</evidence>
<gene>
    <name evidence="9" type="ordered locus">Prede_1886</name>
    <name evidence="10" type="ORF">HMPREF9136_2062</name>
</gene>
<evidence type="ECO:0000256" key="4">
    <source>
        <dbReference type="ARBA" id="ARBA00023004"/>
    </source>
</evidence>
<keyword evidence="2 6" id="KW-0949">S-adenosyl-L-methionine</keyword>
<dbReference type="PANTHER" id="PTHR32331:SF0">
    <property type="entry name" value="UPF0313 PROTEIN YGIQ"/>
    <property type="match status" value="1"/>
</dbReference>
<evidence type="ECO:0000256" key="2">
    <source>
        <dbReference type="ARBA" id="ARBA00022691"/>
    </source>
</evidence>
<proteinExistence type="inferred from homology"/>
<evidence type="ECO:0000259" key="8">
    <source>
        <dbReference type="PROSITE" id="PS51918"/>
    </source>
</evidence>
<dbReference type="SFLD" id="SFLDG01069">
    <property type="entry name" value="UPF0313"/>
    <property type="match status" value="1"/>
</dbReference>